<evidence type="ECO:0000256" key="1">
    <source>
        <dbReference type="SAM" id="MobiDB-lite"/>
    </source>
</evidence>
<feature type="compositionally biased region" description="Polar residues" evidence="1">
    <location>
        <begin position="117"/>
        <end position="137"/>
    </location>
</feature>
<keyword evidence="3" id="KW-1185">Reference proteome</keyword>
<feature type="region of interest" description="Disordered" evidence="1">
    <location>
        <begin position="100"/>
        <end position="158"/>
    </location>
</feature>
<gene>
    <name evidence="2" type="ORF">H3Z74_17435</name>
</gene>
<dbReference type="AlphaFoldDB" id="A0A7H0LRC2"/>
<evidence type="ECO:0000313" key="3">
    <source>
        <dbReference type="Proteomes" id="UP000516148"/>
    </source>
</evidence>
<feature type="compositionally biased region" description="Low complexity" evidence="1">
    <location>
        <begin position="1"/>
        <end position="15"/>
    </location>
</feature>
<reference evidence="2 3" key="1">
    <citation type="submission" date="2020-09" db="EMBL/GenBank/DDBJ databases">
        <title>Sphingomonas sp., a new species isolated from pork steak.</title>
        <authorList>
            <person name="Heidler von Heilborn D."/>
        </authorList>
    </citation>
    <scope>NUCLEOTIDE SEQUENCE [LARGE SCALE GENOMIC DNA]</scope>
    <source>
        <strain evidence="3">S8-3T</strain>
    </source>
</reference>
<organism evidence="2 3">
    <name type="scientific">Sphingomonas alpina</name>
    <dbReference type="NCBI Taxonomy" id="653931"/>
    <lineage>
        <taxon>Bacteria</taxon>
        <taxon>Pseudomonadati</taxon>
        <taxon>Pseudomonadota</taxon>
        <taxon>Alphaproteobacteria</taxon>
        <taxon>Sphingomonadales</taxon>
        <taxon>Sphingomonadaceae</taxon>
        <taxon>Sphingomonas</taxon>
    </lineage>
</organism>
<dbReference type="Proteomes" id="UP000516148">
    <property type="component" value="Chromosome"/>
</dbReference>
<protein>
    <submittedName>
        <fullName evidence="2">Uncharacterized protein</fullName>
    </submittedName>
</protein>
<evidence type="ECO:0000313" key="2">
    <source>
        <dbReference type="EMBL" id="QNQ12225.1"/>
    </source>
</evidence>
<feature type="compositionally biased region" description="Polar residues" evidence="1">
    <location>
        <begin position="56"/>
        <end position="72"/>
    </location>
</feature>
<name>A0A7H0LRC2_9SPHN</name>
<dbReference type="EMBL" id="CP061038">
    <property type="protein sequence ID" value="QNQ12225.1"/>
    <property type="molecule type" value="Genomic_DNA"/>
</dbReference>
<dbReference type="KEGG" id="spap:H3Z74_17435"/>
<accession>A0A7H0LRC2</accession>
<sequence>MPQSASASHNAANGAIVSRISTTLARSRSGEPAMRRSSASRRTPSRTLSKAVSVPRSRSCTSAGPSMLTVSSAKPARIAARVSARCKVLPLVVALIATPAPARSADNGRIGRHNRGSPPSQLSNTRSPRAAAQSPSNCPKRAASSAATSCRVPPALRS</sequence>
<feature type="compositionally biased region" description="Low complexity" evidence="1">
    <location>
        <begin position="35"/>
        <end position="49"/>
    </location>
</feature>
<proteinExistence type="predicted"/>
<feature type="region of interest" description="Disordered" evidence="1">
    <location>
        <begin position="1"/>
        <end position="74"/>
    </location>
</feature>